<feature type="compositionally biased region" description="Basic and acidic residues" evidence="8">
    <location>
        <begin position="780"/>
        <end position="799"/>
    </location>
</feature>
<comment type="caution">
    <text evidence="10">The sequence shown here is derived from an EMBL/GenBank/DDBJ whole genome shotgun (WGS) entry which is preliminary data.</text>
</comment>
<feature type="compositionally biased region" description="Basic and acidic residues" evidence="8">
    <location>
        <begin position="1342"/>
        <end position="1366"/>
    </location>
</feature>
<organism evidence="10 11">
    <name type="scientific">Mizuhopecten yessoensis</name>
    <name type="common">Japanese scallop</name>
    <name type="synonym">Patinopecten yessoensis</name>
    <dbReference type="NCBI Taxonomy" id="6573"/>
    <lineage>
        <taxon>Eukaryota</taxon>
        <taxon>Metazoa</taxon>
        <taxon>Spiralia</taxon>
        <taxon>Lophotrochozoa</taxon>
        <taxon>Mollusca</taxon>
        <taxon>Bivalvia</taxon>
        <taxon>Autobranchia</taxon>
        <taxon>Pteriomorphia</taxon>
        <taxon>Pectinida</taxon>
        <taxon>Pectinoidea</taxon>
        <taxon>Pectinidae</taxon>
        <taxon>Mizuhopecten</taxon>
    </lineage>
</organism>
<keyword evidence="5" id="KW-1015">Disulfide bond</keyword>
<sequence length="1871" mass="209711">MPWNKKKTSIKTNMPQFQSAPSGSVAEDCDVRMWYLKMTTKGVFDGELSEEKLFIQKTINDMVLISKKDQTKRKVSCAVLEMYEEMLKPDEEGDAAGTQDDNEEGQGQERNSLDKTEDIESGGREDTESGGREDNESGGRGDTESEGRDDTESGGREDTESGGRASTESEGRDDTESGGREDTGSGGREDTESEGREDTESGGREDTESGESLAGSAVGTENPESKLNEDRLSEDVSALTGDVNDDDTDPIVDDSEETVDHSTDKGTDLHNGLEADETEVFSDDSDGEEEMEEIKELNSNEEHVLSGGSSDDLEKVEHEEIALLTMDELEGTITADGDNSVEIHKEAITTGEGAIGESKEDEEEKHDDPKVPVETEKEPTESESERDKNVDQRQIEQTENENKDKKPAIKDELDTGDSAVVNKKETKEGGLDDASRASENEEEEIDKNNENEDDKKLTDDGKYGGSELENVHRTETESTVILDINGGYGNKESTGGNISELSFNTSATDRDVLKELKSAKGENENNTISFATCRKDRSYRFDIFDHVQKRYSFVENTKHNNKTETHNNTSHGKYTLNQEISRSSLSFPTNLTNSRLVCSPCSLLMKYYTVNTSCSVDTISSIYTQLKSNETQNNQTNTHSNNTESTPGREALNSVKTEETQTNISETLSSTTDADEESKDIESGAKIHDTNVEVLKVTGKHGDEAESKETDETGIDKDRTPGVDSKTASIDTNARNKPTEMEMFENSLVNDQPNEKSLQISNERRSSDEILPPDASLYSLKDDVKSMDVNKGSDEKLSTEENGSAADGTTEHKTGRHGNIETANTITSAETKKGQDTKTNVDKHNDEKFTTAENMLEHKQKTEQVAGTYGNPENDDLTERRNDQPRKAADTTVTNTEAVGTKHRTDQPDKPETTLDEKQTKHEEKQTTAEGKQLTIDEQLSPNQASGIPDNTLILEQLQSNFDHFQKQVVSKTDGYSNKLQTLELMVIRLENQLLKEKLNKNNHSSTITRMENHILRLENELLKLNQSYNEVKKESDSMVQDRKKYLQLGQGSQQTPAYGYSVMRGRAHPVSIDFQAKISYLTNLLNNQSMTIRQLKTRSQYLEDQNRLLYNMIMNQTALMTQIMTRVQDLTEQNIQQRIEAHKIRQQMEQIVSKSSVVETTDKFLLNKLEEMVSDVQKRTIDEDDKVNLGRTKAPTVKDKSEEELEKYMQNESVLPTETWCGPSSGVCIPFSLFQWKTCVESKSDGKETRKSISKLSGIPKGTEHITKRKSTANLSSVDVKQKEEDTSSNDEMKKDFPSTTKVTNTKLDSTQTNTIDTKVKDTPVTEQKERDSNNGVKTQLENKENEKGRDSDAKKSEEIKKEFQNKTSEASAKRTEENPTKVNETTLTEGKTDVKDIVQETPHPTEMEVKSVKDTSQKQGGSGTTTKVSTQPDSGSKVTAHTPDDGGEKIKISPSKEDSNVATTDKSSDEKMSSHINTKADNPGEYAPPETTEKEVSGKELDDKVGELKPSEDTRQQKVTGASKEATLEKGTTSQSPEQKNNKPTESTYKNEENDDTKEVKETNDFKELTKETSVKGDVKDQDRKVKESKTELTKEAIPDLQNKQPKKEIPKAKKDDEAKVVKVKSQEKKPKEPLKKPIKYEADGQKEPKDCYDYYKRGNQKNGVFKIKPYGKQSMVEVFCDMKNGGWTLVHKRQDGTTKFLKKWQDFKEGFGGIRGEHWLGNDHIHYLTNQDHYTLRIELTDWNKTKKVAEYDYFMIDDENEGYRLHIGGYHGDAGDGMAKHNNNKFSTIDVDNDKVTKEFGGSCAKRFSGAWWYYKCYMSNLNGIFYRNGVIPPKLFDGVAWKPWTGSNYSLRSAEMKIRPSNISPK</sequence>
<feature type="compositionally biased region" description="Basic and acidic residues" evidence="8">
    <location>
        <begin position="111"/>
        <end position="207"/>
    </location>
</feature>
<keyword evidence="6" id="KW-0325">Glycoprotein</keyword>
<dbReference type="PANTHER" id="PTHR47221:SF6">
    <property type="entry name" value="FIBRINOGEN ALPHA CHAIN"/>
    <property type="match status" value="1"/>
</dbReference>
<proteinExistence type="predicted"/>
<evidence type="ECO:0000313" key="11">
    <source>
        <dbReference type="Proteomes" id="UP000242188"/>
    </source>
</evidence>
<feature type="coiled-coil region" evidence="7">
    <location>
        <begin position="980"/>
        <end position="1035"/>
    </location>
</feature>
<feature type="region of interest" description="Disordered" evidence="8">
    <location>
        <begin position="630"/>
        <end position="946"/>
    </location>
</feature>
<feature type="compositionally biased region" description="Polar residues" evidence="8">
    <location>
        <begin position="726"/>
        <end position="736"/>
    </location>
</feature>
<feature type="compositionally biased region" description="Basic and acidic residues" evidence="8">
    <location>
        <begin position="1319"/>
        <end position="1334"/>
    </location>
</feature>
<keyword evidence="3" id="KW-0732">Signal</keyword>
<name>A0A210QX84_MIZYE</name>
<feature type="compositionally biased region" description="Basic and acidic residues" evidence="8">
    <location>
        <begin position="903"/>
        <end position="927"/>
    </location>
</feature>
<dbReference type="OrthoDB" id="6345539at2759"/>
<evidence type="ECO:0000256" key="4">
    <source>
        <dbReference type="ARBA" id="ARBA00023054"/>
    </source>
</evidence>
<feature type="compositionally biased region" description="Basic and acidic residues" evidence="8">
    <location>
        <begin position="446"/>
        <end position="462"/>
    </location>
</feature>
<feature type="compositionally biased region" description="Low complexity" evidence="8">
    <location>
        <begin position="630"/>
        <end position="646"/>
    </location>
</feature>
<dbReference type="Pfam" id="PF00147">
    <property type="entry name" value="Fibrinogen_C"/>
    <property type="match status" value="1"/>
</dbReference>
<keyword evidence="2" id="KW-0964">Secreted</keyword>
<evidence type="ECO:0000259" key="9">
    <source>
        <dbReference type="PROSITE" id="PS51406"/>
    </source>
</evidence>
<feature type="region of interest" description="Disordered" evidence="8">
    <location>
        <begin position="333"/>
        <end position="474"/>
    </location>
</feature>
<feature type="compositionally biased region" description="Polar residues" evidence="8">
    <location>
        <begin position="10"/>
        <end position="22"/>
    </location>
</feature>
<keyword evidence="4 7" id="KW-0175">Coiled coil</keyword>
<feature type="compositionally biased region" description="Basic and acidic residues" evidence="8">
    <location>
        <begin position="877"/>
        <end position="889"/>
    </location>
</feature>
<gene>
    <name evidence="10" type="ORF">KP79_PYT09402</name>
</gene>
<feature type="compositionally biased region" description="Basic and acidic residues" evidence="8">
    <location>
        <begin position="830"/>
        <end position="862"/>
    </location>
</feature>
<feature type="compositionally biased region" description="Polar residues" evidence="8">
    <location>
        <begin position="747"/>
        <end position="761"/>
    </location>
</feature>
<dbReference type="GO" id="GO:0034116">
    <property type="term" value="P:positive regulation of heterotypic cell-cell adhesion"/>
    <property type="evidence" value="ECO:0007669"/>
    <property type="project" value="TreeGrafter"/>
</dbReference>
<feature type="compositionally biased region" description="Basic and acidic residues" evidence="8">
    <location>
        <begin position="1493"/>
        <end position="1518"/>
    </location>
</feature>
<feature type="compositionally biased region" description="Basic and acidic residues" evidence="8">
    <location>
        <begin position="366"/>
        <end position="413"/>
    </location>
</feature>
<feature type="compositionally biased region" description="Basic and acidic residues" evidence="8">
    <location>
        <begin position="1281"/>
        <end position="1298"/>
    </location>
</feature>
<dbReference type="GO" id="GO:0030674">
    <property type="term" value="F:protein-macromolecule adaptor activity"/>
    <property type="evidence" value="ECO:0007669"/>
    <property type="project" value="TreeGrafter"/>
</dbReference>
<feature type="compositionally biased region" description="Basic and acidic residues" evidence="8">
    <location>
        <begin position="1608"/>
        <end position="1645"/>
    </location>
</feature>
<protein>
    <submittedName>
        <fullName evidence="10">Angiopoietin-related protein 1</fullName>
    </submittedName>
</protein>
<comment type="subcellular location">
    <subcellularLocation>
        <location evidence="1">Secreted</location>
    </subcellularLocation>
</comment>
<feature type="compositionally biased region" description="Basic and acidic residues" evidence="8">
    <location>
        <begin position="700"/>
        <end position="721"/>
    </location>
</feature>
<feature type="compositionally biased region" description="Basic and acidic residues" evidence="8">
    <location>
        <begin position="680"/>
        <end position="691"/>
    </location>
</feature>
<feature type="compositionally biased region" description="Acidic residues" evidence="8">
    <location>
        <begin position="243"/>
        <end position="257"/>
    </location>
</feature>
<dbReference type="Proteomes" id="UP000242188">
    <property type="component" value="Unassembled WGS sequence"/>
</dbReference>
<evidence type="ECO:0000256" key="5">
    <source>
        <dbReference type="ARBA" id="ARBA00023157"/>
    </source>
</evidence>
<dbReference type="PANTHER" id="PTHR47221">
    <property type="entry name" value="FIBRINOGEN ALPHA CHAIN"/>
    <property type="match status" value="1"/>
</dbReference>
<feature type="compositionally biased region" description="Polar residues" evidence="8">
    <location>
        <begin position="1532"/>
        <end position="1550"/>
    </location>
</feature>
<dbReference type="PROSITE" id="PS51406">
    <property type="entry name" value="FIBRINOGEN_C_2"/>
    <property type="match status" value="1"/>
</dbReference>
<dbReference type="SUPFAM" id="SSF56496">
    <property type="entry name" value="Fibrinogen C-terminal domain-like"/>
    <property type="match status" value="1"/>
</dbReference>
<feature type="compositionally biased region" description="Polar residues" evidence="8">
    <location>
        <begin position="1299"/>
        <end position="1318"/>
    </location>
</feature>
<evidence type="ECO:0000313" key="10">
    <source>
        <dbReference type="EMBL" id="OWF53357.1"/>
    </source>
</evidence>
<feature type="compositionally biased region" description="Polar residues" evidence="8">
    <location>
        <begin position="1382"/>
        <end position="1391"/>
    </location>
</feature>
<feature type="compositionally biased region" description="Basic and acidic residues" evidence="8">
    <location>
        <begin position="1392"/>
        <end position="1418"/>
    </location>
</feature>
<accession>A0A210QX84</accession>
<feature type="compositionally biased region" description="Basic and acidic residues" evidence="8">
    <location>
        <begin position="1551"/>
        <end position="1600"/>
    </location>
</feature>
<feature type="compositionally biased region" description="Basic and acidic residues" evidence="8">
    <location>
        <begin position="223"/>
        <end position="234"/>
    </location>
</feature>
<feature type="compositionally biased region" description="Polar residues" evidence="8">
    <location>
        <begin position="660"/>
        <end position="672"/>
    </location>
</feature>
<dbReference type="EMBL" id="NEDP02001369">
    <property type="protein sequence ID" value="OWF53357.1"/>
    <property type="molecule type" value="Genomic_DNA"/>
</dbReference>
<evidence type="ECO:0000256" key="2">
    <source>
        <dbReference type="ARBA" id="ARBA00022525"/>
    </source>
</evidence>
<dbReference type="FunFam" id="3.90.215.10:FF:000001">
    <property type="entry name" value="Tenascin isoform 1"/>
    <property type="match status" value="1"/>
</dbReference>
<feature type="compositionally biased region" description="Polar residues" evidence="8">
    <location>
        <begin position="936"/>
        <end position="946"/>
    </location>
</feature>
<feature type="compositionally biased region" description="Basic and acidic residues" evidence="8">
    <location>
        <begin position="294"/>
        <end position="304"/>
    </location>
</feature>
<feature type="region of interest" description="Disordered" evidence="8">
    <location>
        <begin position="88"/>
        <end position="314"/>
    </location>
</feature>
<evidence type="ECO:0000256" key="6">
    <source>
        <dbReference type="ARBA" id="ARBA00023180"/>
    </source>
</evidence>
<reference evidence="10 11" key="1">
    <citation type="journal article" date="2017" name="Nat. Ecol. Evol.">
        <title>Scallop genome provides insights into evolution of bilaterian karyotype and development.</title>
        <authorList>
            <person name="Wang S."/>
            <person name="Zhang J."/>
            <person name="Jiao W."/>
            <person name="Li J."/>
            <person name="Xun X."/>
            <person name="Sun Y."/>
            <person name="Guo X."/>
            <person name="Huan P."/>
            <person name="Dong B."/>
            <person name="Zhang L."/>
            <person name="Hu X."/>
            <person name="Sun X."/>
            <person name="Wang J."/>
            <person name="Zhao C."/>
            <person name="Wang Y."/>
            <person name="Wang D."/>
            <person name="Huang X."/>
            <person name="Wang R."/>
            <person name="Lv J."/>
            <person name="Li Y."/>
            <person name="Zhang Z."/>
            <person name="Liu B."/>
            <person name="Lu W."/>
            <person name="Hui Y."/>
            <person name="Liang J."/>
            <person name="Zhou Z."/>
            <person name="Hou R."/>
            <person name="Li X."/>
            <person name="Liu Y."/>
            <person name="Li H."/>
            <person name="Ning X."/>
            <person name="Lin Y."/>
            <person name="Zhao L."/>
            <person name="Xing Q."/>
            <person name="Dou J."/>
            <person name="Li Y."/>
            <person name="Mao J."/>
            <person name="Guo H."/>
            <person name="Dou H."/>
            <person name="Li T."/>
            <person name="Mu C."/>
            <person name="Jiang W."/>
            <person name="Fu Q."/>
            <person name="Fu X."/>
            <person name="Miao Y."/>
            <person name="Liu J."/>
            <person name="Yu Q."/>
            <person name="Li R."/>
            <person name="Liao H."/>
            <person name="Li X."/>
            <person name="Kong Y."/>
            <person name="Jiang Z."/>
            <person name="Chourrout D."/>
            <person name="Li R."/>
            <person name="Bao Z."/>
        </authorList>
    </citation>
    <scope>NUCLEOTIDE SEQUENCE [LARGE SCALE GENOMIC DNA]</scope>
    <source>
        <strain evidence="10 11">PY_sf001</strain>
    </source>
</reference>
<evidence type="ECO:0000256" key="7">
    <source>
        <dbReference type="SAM" id="Coils"/>
    </source>
</evidence>
<keyword evidence="11" id="KW-1185">Reference proteome</keyword>
<dbReference type="InterPro" id="IPR020837">
    <property type="entry name" value="Fibrinogen_CS"/>
</dbReference>
<feature type="compositionally biased region" description="Basic and acidic residues" evidence="8">
    <location>
        <begin position="258"/>
        <end position="273"/>
    </location>
</feature>
<feature type="compositionally biased region" description="Basic and acidic residues" evidence="8">
    <location>
        <begin position="422"/>
        <end position="439"/>
    </location>
</feature>
<feature type="compositionally biased region" description="Basic and acidic residues" evidence="8">
    <location>
        <begin position="1444"/>
        <end position="1461"/>
    </location>
</feature>
<evidence type="ECO:0000256" key="8">
    <source>
        <dbReference type="SAM" id="MobiDB-lite"/>
    </source>
</evidence>
<dbReference type="PROSITE" id="PS00514">
    <property type="entry name" value="FIBRINOGEN_C_1"/>
    <property type="match status" value="1"/>
</dbReference>
<dbReference type="Gene3D" id="3.90.215.10">
    <property type="entry name" value="Gamma Fibrinogen, chain A, domain 1"/>
    <property type="match status" value="1"/>
</dbReference>
<dbReference type="InterPro" id="IPR036056">
    <property type="entry name" value="Fibrinogen-like_C"/>
</dbReference>
<dbReference type="GO" id="GO:0005201">
    <property type="term" value="F:extracellular matrix structural constituent"/>
    <property type="evidence" value="ECO:0007669"/>
    <property type="project" value="TreeGrafter"/>
</dbReference>
<dbReference type="InterPro" id="IPR014716">
    <property type="entry name" value="Fibrinogen_a/b/g_C_1"/>
</dbReference>
<evidence type="ECO:0000256" key="3">
    <source>
        <dbReference type="ARBA" id="ARBA00022729"/>
    </source>
</evidence>
<feature type="region of interest" description="Disordered" evidence="8">
    <location>
        <begin position="1"/>
        <end position="23"/>
    </location>
</feature>
<dbReference type="CDD" id="cd00087">
    <property type="entry name" value="FReD"/>
    <property type="match status" value="1"/>
</dbReference>
<evidence type="ECO:0000256" key="1">
    <source>
        <dbReference type="ARBA" id="ARBA00004613"/>
    </source>
</evidence>
<feature type="compositionally biased region" description="Acidic residues" evidence="8">
    <location>
        <begin position="274"/>
        <end position="293"/>
    </location>
</feature>
<dbReference type="GO" id="GO:0005577">
    <property type="term" value="C:fibrinogen complex"/>
    <property type="evidence" value="ECO:0007669"/>
    <property type="project" value="TreeGrafter"/>
</dbReference>
<dbReference type="InterPro" id="IPR002181">
    <property type="entry name" value="Fibrinogen_a/b/g_C_dom"/>
</dbReference>
<dbReference type="SMART" id="SM00186">
    <property type="entry name" value="FBG"/>
    <property type="match status" value="1"/>
</dbReference>
<feature type="region of interest" description="Disordered" evidence="8">
    <location>
        <begin position="1248"/>
        <end position="1645"/>
    </location>
</feature>
<feature type="domain" description="Fibrinogen C-terminal" evidence="9">
    <location>
        <begin position="1645"/>
        <end position="1867"/>
    </location>
</feature>
<dbReference type="InterPro" id="IPR037579">
    <property type="entry name" value="FIB_ANG-like"/>
</dbReference>